<keyword evidence="4" id="KW-1185">Reference proteome</keyword>
<name>A0A1I4EZG2_9HYPH</name>
<evidence type="ECO:0000313" key="3">
    <source>
        <dbReference type="EMBL" id="SFL11115.1"/>
    </source>
</evidence>
<gene>
    <name evidence="3" type="ORF">SAMN04488125_10923</name>
</gene>
<evidence type="ECO:0000256" key="2">
    <source>
        <dbReference type="SAM" id="SignalP"/>
    </source>
</evidence>
<protein>
    <submittedName>
        <fullName evidence="3">Uncharacterized protein</fullName>
    </submittedName>
</protein>
<proteinExistence type="predicted"/>
<organism evidence="3 4">
    <name type="scientific">Methylorubrum salsuginis</name>
    <dbReference type="NCBI Taxonomy" id="414703"/>
    <lineage>
        <taxon>Bacteria</taxon>
        <taxon>Pseudomonadati</taxon>
        <taxon>Pseudomonadota</taxon>
        <taxon>Alphaproteobacteria</taxon>
        <taxon>Hyphomicrobiales</taxon>
        <taxon>Methylobacteriaceae</taxon>
        <taxon>Methylorubrum</taxon>
    </lineage>
</organism>
<sequence length="147" mass="15102">MPRLLALASLSLALVATTTLPADARPAAGQDRPPSRTIVKKAKIDKTKSNRIAAGRPASHWSSIAPDVDRVGSLPAPSRVGAPVLVAPALGGLPAISFPGSRSFERCDIVVKRPGGNPTQDMTGSIGHAKSHQSNGGAGRMRVCGAR</sequence>
<keyword evidence="2" id="KW-0732">Signal</keyword>
<dbReference type="Proteomes" id="UP000198804">
    <property type="component" value="Unassembled WGS sequence"/>
</dbReference>
<reference evidence="4" key="1">
    <citation type="submission" date="2016-10" db="EMBL/GenBank/DDBJ databases">
        <authorList>
            <person name="Varghese N."/>
            <person name="Submissions S."/>
        </authorList>
    </citation>
    <scope>NUCLEOTIDE SEQUENCE [LARGE SCALE GENOMIC DNA]</scope>
    <source>
        <strain evidence="4">CGMCC 1.6474</strain>
    </source>
</reference>
<evidence type="ECO:0000313" key="4">
    <source>
        <dbReference type="Proteomes" id="UP000198804"/>
    </source>
</evidence>
<dbReference type="AlphaFoldDB" id="A0A1I4EZG2"/>
<evidence type="ECO:0000256" key="1">
    <source>
        <dbReference type="SAM" id="MobiDB-lite"/>
    </source>
</evidence>
<feature type="chain" id="PRO_5011561208" evidence="2">
    <location>
        <begin position="25"/>
        <end position="147"/>
    </location>
</feature>
<feature type="region of interest" description="Disordered" evidence="1">
    <location>
        <begin position="118"/>
        <end position="147"/>
    </location>
</feature>
<feature type="signal peptide" evidence="2">
    <location>
        <begin position="1"/>
        <end position="24"/>
    </location>
</feature>
<dbReference type="EMBL" id="FOSV01000009">
    <property type="protein sequence ID" value="SFL11115.1"/>
    <property type="molecule type" value="Genomic_DNA"/>
</dbReference>
<accession>A0A1I4EZG2</accession>
<dbReference type="RefSeq" id="WP_091946206.1">
    <property type="nucleotide sequence ID" value="NZ_FOSV01000009.1"/>
</dbReference>
<dbReference type="OrthoDB" id="7999867at2"/>